<comment type="similarity">
    <text evidence="1">Belongs to the peptidase C48 family.</text>
</comment>
<accession>A0A9W9FY61</accession>
<feature type="region of interest" description="Disordered" evidence="6">
    <location>
        <begin position="841"/>
        <end position="1010"/>
    </location>
</feature>
<protein>
    <submittedName>
        <fullName evidence="8">Peptidase C48 SUMO/Sentrin/Ubl1</fullName>
    </submittedName>
</protein>
<dbReference type="GO" id="GO:0005737">
    <property type="term" value="C:cytoplasm"/>
    <property type="evidence" value="ECO:0007669"/>
    <property type="project" value="TreeGrafter"/>
</dbReference>
<feature type="region of interest" description="Disordered" evidence="6">
    <location>
        <begin position="1"/>
        <end position="107"/>
    </location>
</feature>
<feature type="compositionally biased region" description="Basic residues" evidence="6">
    <location>
        <begin position="992"/>
        <end position="1004"/>
    </location>
</feature>
<dbReference type="Gene3D" id="1.10.418.20">
    <property type="match status" value="2"/>
</dbReference>
<feature type="compositionally biased region" description="Basic and acidic residues" evidence="6">
    <location>
        <begin position="365"/>
        <end position="375"/>
    </location>
</feature>
<dbReference type="EMBL" id="JAPQKH010000003">
    <property type="protein sequence ID" value="KAJ5108623.1"/>
    <property type="molecule type" value="Genomic_DNA"/>
</dbReference>
<reference evidence="8" key="1">
    <citation type="submission" date="2022-11" db="EMBL/GenBank/DDBJ databases">
        <authorList>
            <person name="Petersen C."/>
        </authorList>
    </citation>
    <scope>NUCLEOTIDE SEQUENCE</scope>
    <source>
        <strain evidence="8">IBT 30069</strain>
    </source>
</reference>
<proteinExistence type="inferred from homology"/>
<comment type="caution">
    <text evidence="8">The sequence shown here is derived from an EMBL/GenBank/DDBJ whole genome shotgun (WGS) entry which is preliminary data.</text>
</comment>
<dbReference type="InterPro" id="IPR003653">
    <property type="entry name" value="Peptidase_C48_C"/>
</dbReference>
<evidence type="ECO:0000259" key="7">
    <source>
        <dbReference type="PROSITE" id="PS50600"/>
    </source>
</evidence>
<reference evidence="8" key="2">
    <citation type="journal article" date="2023" name="IMA Fungus">
        <title>Comparative genomic study of the Penicillium genus elucidates a diverse pangenome and 15 lateral gene transfer events.</title>
        <authorList>
            <person name="Petersen C."/>
            <person name="Sorensen T."/>
            <person name="Nielsen M.R."/>
            <person name="Sondergaard T.E."/>
            <person name="Sorensen J.L."/>
            <person name="Fitzpatrick D.A."/>
            <person name="Frisvad J.C."/>
            <person name="Nielsen K.L."/>
        </authorList>
    </citation>
    <scope>NUCLEOTIDE SEQUENCE</scope>
    <source>
        <strain evidence="8">IBT 30069</strain>
    </source>
</reference>
<dbReference type="PROSITE" id="PS50600">
    <property type="entry name" value="ULP_PROTEASE"/>
    <property type="match status" value="1"/>
</dbReference>
<evidence type="ECO:0000256" key="6">
    <source>
        <dbReference type="SAM" id="MobiDB-lite"/>
    </source>
</evidence>
<keyword evidence="3" id="KW-0645">Protease</keyword>
<feature type="compositionally biased region" description="Polar residues" evidence="6">
    <location>
        <begin position="212"/>
        <end position="225"/>
    </location>
</feature>
<feature type="compositionally biased region" description="Basic and acidic residues" evidence="6">
    <location>
        <begin position="896"/>
        <end position="910"/>
    </location>
</feature>
<feature type="compositionally biased region" description="Basic and acidic residues" evidence="6">
    <location>
        <begin position="654"/>
        <end position="663"/>
    </location>
</feature>
<feature type="compositionally biased region" description="Basic and acidic residues" evidence="6">
    <location>
        <begin position="1150"/>
        <end position="1189"/>
    </location>
</feature>
<dbReference type="GO" id="GO:0006508">
    <property type="term" value="P:proteolysis"/>
    <property type="evidence" value="ECO:0007669"/>
    <property type="project" value="UniProtKB-KW"/>
</dbReference>
<feature type="region of interest" description="Disordered" evidence="6">
    <location>
        <begin position="1150"/>
        <end position="1245"/>
    </location>
</feature>
<feature type="compositionally biased region" description="Basic and acidic residues" evidence="6">
    <location>
        <begin position="193"/>
        <end position="202"/>
    </location>
</feature>
<dbReference type="Pfam" id="PF02902">
    <property type="entry name" value="Peptidase_C48"/>
    <property type="match status" value="2"/>
</dbReference>
<feature type="compositionally biased region" description="Basic residues" evidence="6">
    <location>
        <begin position="54"/>
        <end position="66"/>
    </location>
</feature>
<dbReference type="InterPro" id="IPR051947">
    <property type="entry name" value="Sentrin-specific_protease"/>
</dbReference>
<feature type="compositionally biased region" description="Basic and acidic residues" evidence="6">
    <location>
        <begin position="301"/>
        <end position="314"/>
    </location>
</feature>
<keyword evidence="5" id="KW-0378">Hydrolase</keyword>
<evidence type="ECO:0000313" key="8">
    <source>
        <dbReference type="EMBL" id="KAJ5108623.1"/>
    </source>
</evidence>
<dbReference type="SUPFAM" id="SSF54001">
    <property type="entry name" value="Cysteine proteinases"/>
    <property type="match status" value="1"/>
</dbReference>
<dbReference type="PANTHER" id="PTHR46896:SF3">
    <property type="entry name" value="FI06413P-RELATED"/>
    <property type="match status" value="1"/>
</dbReference>
<feature type="compositionally biased region" description="Basic and acidic residues" evidence="6">
    <location>
        <begin position="416"/>
        <end position="430"/>
    </location>
</feature>
<sequence length="1245" mass="139638">MSFFPSISDIIASLSPRRQRQPADRQQQQLHQSSHHHRDPSPSAHPSPSPTSTTHRRRTTRNRPRLSRGEADRDRPRRTRFFPIPELDCETTAAESQTTQSYANTDPLAHIGIATTRGQLRSPSPPSVIDLDSATHWGDFPQMLTRGQNQKDAQDEARLLGAKYKDTHAVKIKPGSSLQNKKKPPGSSSAFRPTDRISRNARESGPVRAQGKPTQSSSLLKNNQPRLGPPIEFADSNRPSKRQRHNDISDGFDLTTEEGNDSFARPMNALSPQANPAKGHSRRSPSSSQLSHKVKNSSRAGRHDEYRQVEERLHVSPLSHKQQRRPVPSTSPEEAFTSKASQQRRAKTHEKKPHESVLQAVEVPVFREKPSENRKKQTKPAHSSSHDMNGFQRSHEARESSDEIQGEVTTLPVPKDLSDKPTQRSSKLEDQIISPTRKRSPTDIPTTDFSKVKKKNKKVHDSPTMMPLDITYILFGPIQKCYTEGKSAFIYLDQEKIQVGPDIVGEDGKPADILLRKIYAVYYGKESSRKLTLHLRGESASSDTVCMEFLTSEAMTQLVRVLGAMGQVKIYSRASDHMDKAFQRHEATSAQYNNTKKRPREEELEVSPSAPATHAHPGPRTKLSSSLQSSPGKPRNKKPKEDDDSLAGGGDSATHSREVKHAQSDAAVDIPVRKLKDPLGRTTRSTRRINELALDGKGSSPESFRKSPPEDDVNRKKWKKPLVYPPFGKKRAEVSVEDRDRLRENEFLNDNLIAFYLRFLQENIERTNKSIAERVYFFNSYFYATLKSTKKGSTGINYSGVEKWTRNINLFEYDYIVVPINEDAHWYVAIICNLPSLSIPPTRPVESAPVDDKQRSGQPGDGVLEILESPRESPQPTSELAAAPSIKKLGDITGEQEMRKSESPTSKDARQSFASISITGEGQGTSDKTEPREQKTTQVERGEGDDGSGEDEWHGIEETPQPSPSQPNFPHEHKADPNEISIKSAVANHSTSKTKKKKKQRGPKIHPSQPTIITFDSLDLARSSTVKILREYIIKEAESKRGVEINDKDIKGKRATNIPLQPNWSDCGLYLLAYVEKFVQDPETFVTKLLQREMDTKDDWPPLGSGLLRHRLRKFLDDLYDEQTDSHKDKPSMADVQPVSFLLGPPLPIWEDKEVREGDHDTNPRIKERKDKSKPADSSKDEGAEETHPKLNNPEGAADEDETVLVPMTPTKKHSAPKVQIQVAATPPGSGTKKIRDSPRARHRN</sequence>
<feature type="compositionally biased region" description="Polar residues" evidence="6">
    <location>
        <begin position="93"/>
        <end position="104"/>
    </location>
</feature>
<feature type="compositionally biased region" description="Polar residues" evidence="6">
    <location>
        <begin position="912"/>
        <end position="926"/>
    </location>
</feature>
<evidence type="ECO:0000256" key="3">
    <source>
        <dbReference type="ARBA" id="ARBA00022670"/>
    </source>
</evidence>
<feature type="compositionally biased region" description="Basic and acidic residues" evidence="6">
    <location>
        <begin position="703"/>
        <end position="715"/>
    </location>
</feature>
<evidence type="ECO:0000256" key="2">
    <source>
        <dbReference type="ARBA" id="ARBA00022553"/>
    </source>
</evidence>
<dbReference type="OrthoDB" id="442460at2759"/>
<keyword evidence="9" id="KW-1185">Reference proteome</keyword>
<evidence type="ECO:0000313" key="9">
    <source>
        <dbReference type="Proteomes" id="UP001149165"/>
    </source>
</evidence>
<dbReference type="Proteomes" id="UP001149165">
    <property type="component" value="Unassembled WGS sequence"/>
</dbReference>
<feature type="region of interest" description="Disordered" evidence="6">
    <location>
        <begin position="162"/>
        <end position="460"/>
    </location>
</feature>
<name>A0A9W9FY61_9EURO</name>
<feature type="compositionally biased region" description="Basic and acidic residues" evidence="6">
    <location>
        <begin position="1234"/>
        <end position="1245"/>
    </location>
</feature>
<feature type="domain" description="Ubiquitin-like protease family profile" evidence="7">
    <location>
        <begin position="732"/>
        <end position="1078"/>
    </location>
</feature>
<keyword evidence="2" id="KW-0597">Phosphoprotein</keyword>
<evidence type="ECO:0000256" key="5">
    <source>
        <dbReference type="ARBA" id="ARBA00022801"/>
    </source>
</evidence>
<dbReference type="PANTHER" id="PTHR46896">
    <property type="entry name" value="SENTRIN-SPECIFIC PROTEASE"/>
    <property type="match status" value="1"/>
</dbReference>
<gene>
    <name evidence="8" type="ORF">N7456_005298</name>
</gene>
<evidence type="ECO:0000256" key="1">
    <source>
        <dbReference type="ARBA" id="ARBA00005234"/>
    </source>
</evidence>
<evidence type="ECO:0000256" key="4">
    <source>
        <dbReference type="ARBA" id="ARBA00022786"/>
    </source>
</evidence>
<dbReference type="GO" id="GO:0005634">
    <property type="term" value="C:nucleus"/>
    <property type="evidence" value="ECO:0007669"/>
    <property type="project" value="TreeGrafter"/>
</dbReference>
<keyword evidence="4" id="KW-0833">Ubl conjugation pathway</keyword>
<dbReference type="GO" id="GO:0070139">
    <property type="term" value="F:SUMO-specific endopeptidase activity"/>
    <property type="evidence" value="ECO:0007669"/>
    <property type="project" value="TreeGrafter"/>
</dbReference>
<organism evidence="8 9">
    <name type="scientific">Penicillium angulare</name>
    <dbReference type="NCBI Taxonomy" id="116970"/>
    <lineage>
        <taxon>Eukaryota</taxon>
        <taxon>Fungi</taxon>
        <taxon>Dikarya</taxon>
        <taxon>Ascomycota</taxon>
        <taxon>Pezizomycotina</taxon>
        <taxon>Eurotiomycetes</taxon>
        <taxon>Eurotiomycetidae</taxon>
        <taxon>Eurotiales</taxon>
        <taxon>Aspergillaceae</taxon>
        <taxon>Penicillium</taxon>
    </lineage>
</organism>
<feature type="compositionally biased region" description="Polar residues" evidence="6">
    <location>
        <begin position="622"/>
        <end position="631"/>
    </location>
</feature>
<feature type="compositionally biased region" description="Basic residues" evidence="6">
    <location>
        <begin position="342"/>
        <end position="351"/>
    </location>
</feature>
<dbReference type="Gene3D" id="3.30.310.130">
    <property type="entry name" value="Ubiquitin-related"/>
    <property type="match status" value="1"/>
</dbReference>
<dbReference type="AlphaFoldDB" id="A0A9W9FY61"/>
<feature type="region of interest" description="Disordered" evidence="6">
    <location>
        <begin position="584"/>
        <end position="717"/>
    </location>
</feature>
<dbReference type="GO" id="GO:0016926">
    <property type="term" value="P:protein desumoylation"/>
    <property type="evidence" value="ECO:0007669"/>
    <property type="project" value="TreeGrafter"/>
</dbReference>
<feature type="compositionally biased region" description="Polar residues" evidence="6">
    <location>
        <begin position="328"/>
        <end position="341"/>
    </location>
</feature>
<feature type="compositionally biased region" description="Basic and acidic residues" evidence="6">
    <location>
        <begin position="927"/>
        <end position="944"/>
    </location>
</feature>
<dbReference type="InterPro" id="IPR038765">
    <property type="entry name" value="Papain-like_cys_pep_sf"/>
</dbReference>